<evidence type="ECO:0008006" key="3">
    <source>
        <dbReference type="Google" id="ProtNLM"/>
    </source>
</evidence>
<accession>A0A2V3PTN2</accession>
<evidence type="ECO:0000313" key="1">
    <source>
        <dbReference type="EMBL" id="PXV66891.1"/>
    </source>
</evidence>
<protein>
    <recommendedName>
        <fullName evidence="3">ParE-like toxin of type II ParDE toxin-antitoxin system</fullName>
    </recommendedName>
</protein>
<dbReference type="AlphaFoldDB" id="A0A2V3PTN2"/>
<reference evidence="1 2" key="1">
    <citation type="submission" date="2018-03" db="EMBL/GenBank/DDBJ databases">
        <title>Genomic Encyclopedia of Archaeal and Bacterial Type Strains, Phase II (KMG-II): from individual species to whole genera.</title>
        <authorList>
            <person name="Goeker M."/>
        </authorList>
    </citation>
    <scope>NUCLEOTIDE SEQUENCE [LARGE SCALE GENOMIC DNA]</scope>
    <source>
        <strain evidence="1 2">DSM 100214</strain>
    </source>
</reference>
<name>A0A2V3PTN2_9BACT</name>
<keyword evidence="2" id="KW-1185">Reference proteome</keyword>
<evidence type="ECO:0000313" key="2">
    <source>
        <dbReference type="Proteomes" id="UP000247973"/>
    </source>
</evidence>
<organism evidence="1 2">
    <name type="scientific">Dysgonomonas alginatilytica</name>
    <dbReference type="NCBI Taxonomy" id="1605892"/>
    <lineage>
        <taxon>Bacteria</taxon>
        <taxon>Pseudomonadati</taxon>
        <taxon>Bacteroidota</taxon>
        <taxon>Bacteroidia</taxon>
        <taxon>Bacteroidales</taxon>
        <taxon>Dysgonomonadaceae</taxon>
        <taxon>Dysgonomonas</taxon>
    </lineage>
</organism>
<dbReference type="RefSeq" id="WP_110309846.1">
    <property type="nucleotide sequence ID" value="NZ_QICL01000004.1"/>
</dbReference>
<sequence>MEVRFSHATSIFLRELIQILYEEDYFGFEEAAIEYVNDLVDDIQSGIARKHKKPAPSYFDKYGQNMYYVSYKRNKNTTWYIFFNYSEDVYYIRYIGNNHTISHYLSE</sequence>
<dbReference type="Proteomes" id="UP000247973">
    <property type="component" value="Unassembled WGS sequence"/>
</dbReference>
<proteinExistence type="predicted"/>
<comment type="caution">
    <text evidence="1">The sequence shown here is derived from an EMBL/GenBank/DDBJ whole genome shotgun (WGS) entry which is preliminary data.</text>
</comment>
<dbReference type="OrthoDB" id="771059at2"/>
<gene>
    <name evidence="1" type="ORF">CLV62_104152</name>
</gene>
<dbReference type="EMBL" id="QICL01000004">
    <property type="protein sequence ID" value="PXV66891.1"/>
    <property type="molecule type" value="Genomic_DNA"/>
</dbReference>